<dbReference type="Proteomes" id="UP001163947">
    <property type="component" value="Chromosome"/>
</dbReference>
<evidence type="ECO:0000313" key="6">
    <source>
        <dbReference type="Proteomes" id="UP001163947"/>
    </source>
</evidence>
<protein>
    <submittedName>
        <fullName evidence="4">ATP-binding protein</fullName>
    </submittedName>
    <submittedName>
        <fullName evidence="3">Serine phosphatase RsbU</fullName>
    </submittedName>
</protein>
<dbReference type="Proteomes" id="UP000325466">
    <property type="component" value="Unassembled WGS sequence"/>
</dbReference>
<dbReference type="PANTHER" id="PTHR35526">
    <property type="entry name" value="ANTI-SIGMA-F FACTOR RSBW-RELATED"/>
    <property type="match status" value="1"/>
</dbReference>
<name>A0A059MKJ7_9NOCA</name>
<reference evidence="3 5" key="1">
    <citation type="journal article" date="2018" name="Biodegradation">
        <title>1,4-Dioxane degradation characteristics of Rhodococcus aetherivorans JCM 14343.</title>
        <authorList>
            <person name="Inoue D."/>
            <person name="Tsunoda T."/>
            <person name="Yamamoto N."/>
            <person name="Ike M."/>
            <person name="Sei K."/>
        </authorList>
    </citation>
    <scope>NUCLEOTIDE SEQUENCE [LARGE SCALE GENOMIC DNA]</scope>
    <source>
        <strain evidence="3 5">JCM 14343</strain>
    </source>
</reference>
<accession>N1M1T5</accession>
<evidence type="ECO:0000256" key="1">
    <source>
        <dbReference type="ARBA" id="ARBA00022527"/>
    </source>
</evidence>
<dbReference type="InterPro" id="IPR036890">
    <property type="entry name" value="HATPase_C_sf"/>
</dbReference>
<dbReference type="Pfam" id="PF13581">
    <property type="entry name" value="HATPase_c_2"/>
    <property type="match status" value="1"/>
</dbReference>
<dbReference type="KEGG" id="rav:AAT18_20920"/>
<keyword evidence="5" id="KW-1185">Reference proteome</keyword>
<sequence>MFSPQNTPLCDSVTLAYRRVRAEPGQLTVLRRALERWLDAVHVRPELTRDVLLASYEALANAVEHAYRDGASGTLDLEATLIPGDRQVEVAIIDRGSWRANDTDPGTSSRGHGLTLIKSLADTATVAPADTGTVVTMRWSI</sequence>
<evidence type="ECO:0000313" key="3">
    <source>
        <dbReference type="EMBL" id="GES36754.1"/>
    </source>
</evidence>
<gene>
    <name evidence="4" type="ORF">OCS65_07755</name>
    <name evidence="3" type="ORF">RAJCM14343_2007</name>
</gene>
<keyword evidence="4" id="KW-0547">Nucleotide-binding</keyword>
<keyword evidence="1" id="KW-0418">Kinase</keyword>
<evidence type="ECO:0000313" key="4">
    <source>
        <dbReference type="EMBL" id="UYF95640.1"/>
    </source>
</evidence>
<accession>A0A059MKJ7</accession>
<proteinExistence type="predicted"/>
<dbReference type="GO" id="GO:0005524">
    <property type="term" value="F:ATP binding"/>
    <property type="evidence" value="ECO:0007669"/>
    <property type="project" value="UniProtKB-KW"/>
</dbReference>
<dbReference type="CDD" id="cd16936">
    <property type="entry name" value="HATPase_RsbW-like"/>
    <property type="match status" value="1"/>
</dbReference>
<keyword evidence="4" id="KW-0067">ATP-binding</keyword>
<dbReference type="InterPro" id="IPR050267">
    <property type="entry name" value="Anti-sigma-factor_SerPK"/>
</dbReference>
<reference evidence="4" key="3">
    <citation type="submission" date="2022-09" db="EMBL/GenBank/DDBJ databases">
        <title>The genome sequence of Rhodococcus aetherivorans N1.</title>
        <authorList>
            <person name="Jiang W."/>
        </authorList>
    </citation>
    <scope>NUCLEOTIDE SEQUENCE</scope>
    <source>
        <strain evidence="4">N1</strain>
    </source>
</reference>
<accession>A0A0F6VL71</accession>
<dbReference type="EMBL" id="BLAH01000075">
    <property type="protein sequence ID" value="GES36754.1"/>
    <property type="molecule type" value="Genomic_DNA"/>
</dbReference>
<organism evidence="4 6">
    <name type="scientific">Rhodococcus aetherivorans</name>
    <dbReference type="NCBI Taxonomy" id="191292"/>
    <lineage>
        <taxon>Bacteria</taxon>
        <taxon>Bacillati</taxon>
        <taxon>Actinomycetota</taxon>
        <taxon>Actinomycetes</taxon>
        <taxon>Mycobacteriales</taxon>
        <taxon>Nocardiaceae</taxon>
        <taxon>Rhodococcus</taxon>
    </lineage>
</organism>
<dbReference type="InterPro" id="IPR003594">
    <property type="entry name" value="HATPase_dom"/>
</dbReference>
<dbReference type="AlphaFoldDB" id="A0A059MKJ7"/>
<evidence type="ECO:0000313" key="5">
    <source>
        <dbReference type="Proteomes" id="UP000325466"/>
    </source>
</evidence>
<dbReference type="GO" id="GO:0004674">
    <property type="term" value="F:protein serine/threonine kinase activity"/>
    <property type="evidence" value="ECO:0007669"/>
    <property type="project" value="UniProtKB-KW"/>
</dbReference>
<keyword evidence="1" id="KW-0808">Transferase</keyword>
<reference evidence="3" key="2">
    <citation type="submission" date="2019-10" db="EMBL/GenBank/DDBJ databases">
        <title>Draft genome sequence of Rhodococcus aetherivorans JCM 14343.</title>
        <authorList>
            <person name="Inoue D."/>
            <person name="Nakazawa M."/>
            <person name="Yamamoto N."/>
            <person name="Sei K."/>
            <person name="Ike M."/>
        </authorList>
    </citation>
    <scope>NUCLEOTIDE SEQUENCE</scope>
    <source>
        <strain evidence="3">JCM 14343</strain>
    </source>
</reference>
<feature type="domain" description="Histidine kinase/HSP90-like ATPase" evidence="2">
    <location>
        <begin position="21"/>
        <end position="139"/>
    </location>
</feature>
<dbReference type="SUPFAM" id="SSF55874">
    <property type="entry name" value="ATPase domain of HSP90 chaperone/DNA topoisomerase II/histidine kinase"/>
    <property type="match status" value="1"/>
</dbReference>
<dbReference type="PANTHER" id="PTHR35526:SF3">
    <property type="entry name" value="ANTI-SIGMA-F FACTOR RSBW"/>
    <property type="match status" value="1"/>
</dbReference>
<dbReference type="GeneID" id="83620302"/>
<evidence type="ECO:0000259" key="2">
    <source>
        <dbReference type="Pfam" id="PF13581"/>
    </source>
</evidence>
<dbReference type="RefSeq" id="WP_006934328.1">
    <property type="nucleotide sequence ID" value="NZ_BAAAYP010000069.1"/>
</dbReference>
<keyword evidence="1" id="KW-0723">Serine/threonine-protein kinase</keyword>
<dbReference type="EMBL" id="CP106982">
    <property type="protein sequence ID" value="UYF95640.1"/>
    <property type="molecule type" value="Genomic_DNA"/>
</dbReference>
<dbReference type="Gene3D" id="3.30.565.10">
    <property type="entry name" value="Histidine kinase-like ATPase, C-terminal domain"/>
    <property type="match status" value="1"/>
</dbReference>